<dbReference type="Pfam" id="PF00098">
    <property type="entry name" value="zf-CCHC"/>
    <property type="match status" value="2"/>
</dbReference>
<proteinExistence type="predicted"/>
<dbReference type="PANTHER" id="PTHR46543:SF1">
    <property type="entry name" value="ZINC FINGER CCHC DOMAIN-CONTAINING PROTEIN 7"/>
    <property type="match status" value="1"/>
</dbReference>
<dbReference type="AlphaFoldDB" id="A0A674N8F1"/>
<dbReference type="PROSITE" id="PS50158">
    <property type="entry name" value="ZF_CCHC"/>
    <property type="match status" value="2"/>
</dbReference>
<dbReference type="InterPro" id="IPR036875">
    <property type="entry name" value="Znf_CCHC_sf"/>
</dbReference>
<dbReference type="GO" id="GO:0071037">
    <property type="term" value="P:nuclear polyadenylation-dependent snRNA catabolic process"/>
    <property type="evidence" value="ECO:0007669"/>
    <property type="project" value="TreeGrafter"/>
</dbReference>
<evidence type="ECO:0000256" key="9">
    <source>
        <dbReference type="PROSITE-ProRule" id="PRU00047"/>
    </source>
</evidence>
<keyword evidence="2" id="KW-0479">Metal-binding</keyword>
<evidence type="ECO:0000256" key="1">
    <source>
        <dbReference type="ARBA" id="ARBA00004123"/>
    </source>
</evidence>
<keyword evidence="5" id="KW-0862">Zinc</keyword>
<dbReference type="GO" id="GO:0031499">
    <property type="term" value="C:TRAMP complex"/>
    <property type="evidence" value="ECO:0007669"/>
    <property type="project" value="TreeGrafter"/>
</dbReference>
<keyword evidence="12" id="KW-1185">Reference proteome</keyword>
<evidence type="ECO:0000256" key="4">
    <source>
        <dbReference type="ARBA" id="ARBA00022771"/>
    </source>
</evidence>
<evidence type="ECO:0000256" key="5">
    <source>
        <dbReference type="ARBA" id="ARBA00022833"/>
    </source>
</evidence>
<dbReference type="Ensembl" id="ENSTRUT00000086482.1">
    <property type="protein sequence ID" value="ENSTRUP00000069999.1"/>
    <property type="gene ID" value="ENSTRUG00000026296.1"/>
</dbReference>
<dbReference type="PANTHER" id="PTHR46543">
    <property type="entry name" value="ZINC FINGER CCHC DOMAIN-CONTAINING PROTEIN 7"/>
    <property type="match status" value="1"/>
</dbReference>
<accession>A0A674N8F1</accession>
<sequence>MEIKNVQCRNCNKYGHLSKNCPEPKVSHHKYSYSKMMACFLCGIQGHLASQCPNKHCNNCGLPGHLYDSCTERAYWHKQCHRCSMTGHFFDVSTNRLVVLVTSCFSGLEQNWATPL</sequence>
<name>A0A674N8F1_TAKRU</name>
<evidence type="ECO:0000256" key="3">
    <source>
        <dbReference type="ARBA" id="ARBA00022737"/>
    </source>
</evidence>
<evidence type="ECO:0000256" key="8">
    <source>
        <dbReference type="ARBA" id="ARBA00043023"/>
    </source>
</evidence>
<protein>
    <recommendedName>
        <fullName evidence="7">Zinc finger CCHC domain-containing protein 7</fullName>
    </recommendedName>
    <alternativeName>
        <fullName evidence="8">TRAMP-like complex RNA-binding factor ZCCHC7</fullName>
    </alternativeName>
</protein>
<dbReference type="OMA" id="YSKMMAC"/>
<dbReference type="GO" id="GO:0008270">
    <property type="term" value="F:zinc ion binding"/>
    <property type="evidence" value="ECO:0007669"/>
    <property type="project" value="UniProtKB-KW"/>
</dbReference>
<evidence type="ECO:0000313" key="12">
    <source>
        <dbReference type="Proteomes" id="UP000005226"/>
    </source>
</evidence>
<dbReference type="Gene3D" id="4.10.60.10">
    <property type="entry name" value="Zinc finger, CCHC-type"/>
    <property type="match status" value="3"/>
</dbReference>
<dbReference type="GO" id="GO:0003723">
    <property type="term" value="F:RNA binding"/>
    <property type="evidence" value="ECO:0007669"/>
    <property type="project" value="TreeGrafter"/>
</dbReference>
<reference evidence="11 12" key="1">
    <citation type="journal article" date="2011" name="Genome Biol. Evol.">
        <title>Integration of the genetic map and genome assembly of fugu facilitates insights into distinct features of genome evolution in teleosts and mammals.</title>
        <authorList>
            <person name="Kai W."/>
            <person name="Kikuchi K."/>
            <person name="Tohari S."/>
            <person name="Chew A.K."/>
            <person name="Tay A."/>
            <person name="Fujiwara A."/>
            <person name="Hosoya S."/>
            <person name="Suetake H."/>
            <person name="Naruse K."/>
            <person name="Brenner S."/>
            <person name="Suzuki Y."/>
            <person name="Venkatesh B."/>
        </authorList>
    </citation>
    <scope>NUCLEOTIDE SEQUENCE [LARGE SCALE GENOMIC DNA]</scope>
</reference>
<keyword evidence="3" id="KW-0677">Repeat</keyword>
<dbReference type="GO" id="GO:0071039">
    <property type="term" value="P:nuclear polyadenylation-dependent CUT catabolic process"/>
    <property type="evidence" value="ECO:0007669"/>
    <property type="project" value="TreeGrafter"/>
</dbReference>
<dbReference type="GO" id="GO:0071038">
    <property type="term" value="P:TRAMP-dependent tRNA surveillance pathway"/>
    <property type="evidence" value="ECO:0007669"/>
    <property type="project" value="TreeGrafter"/>
</dbReference>
<comment type="subcellular location">
    <subcellularLocation>
        <location evidence="1">Nucleus</location>
    </subcellularLocation>
</comment>
<reference evidence="11" key="2">
    <citation type="submission" date="2025-08" db="UniProtKB">
        <authorList>
            <consortium name="Ensembl"/>
        </authorList>
    </citation>
    <scope>IDENTIFICATION</scope>
</reference>
<feature type="domain" description="CCHC-type" evidence="10">
    <location>
        <begin position="8"/>
        <end position="23"/>
    </location>
</feature>
<organism evidence="11 12">
    <name type="scientific">Takifugu rubripes</name>
    <name type="common">Japanese pufferfish</name>
    <name type="synonym">Fugu rubripes</name>
    <dbReference type="NCBI Taxonomy" id="31033"/>
    <lineage>
        <taxon>Eukaryota</taxon>
        <taxon>Metazoa</taxon>
        <taxon>Chordata</taxon>
        <taxon>Craniata</taxon>
        <taxon>Vertebrata</taxon>
        <taxon>Euteleostomi</taxon>
        <taxon>Actinopterygii</taxon>
        <taxon>Neopterygii</taxon>
        <taxon>Teleostei</taxon>
        <taxon>Neoteleostei</taxon>
        <taxon>Acanthomorphata</taxon>
        <taxon>Eupercaria</taxon>
        <taxon>Tetraodontiformes</taxon>
        <taxon>Tetradontoidea</taxon>
        <taxon>Tetraodontidae</taxon>
        <taxon>Takifugu</taxon>
    </lineage>
</organism>
<dbReference type="GO" id="GO:0071035">
    <property type="term" value="P:nuclear polyadenylation-dependent rRNA catabolic process"/>
    <property type="evidence" value="ECO:0007669"/>
    <property type="project" value="TreeGrafter"/>
</dbReference>
<dbReference type="GeneTree" id="ENSGT00940000169057"/>
<evidence type="ECO:0000256" key="6">
    <source>
        <dbReference type="ARBA" id="ARBA00023242"/>
    </source>
</evidence>
<feature type="domain" description="CCHC-type" evidence="10">
    <location>
        <begin position="39"/>
        <end position="54"/>
    </location>
</feature>
<reference evidence="11" key="3">
    <citation type="submission" date="2025-09" db="UniProtKB">
        <authorList>
            <consortium name="Ensembl"/>
        </authorList>
    </citation>
    <scope>IDENTIFICATION</scope>
</reference>
<keyword evidence="4 9" id="KW-0863">Zinc-finger</keyword>
<evidence type="ECO:0000313" key="11">
    <source>
        <dbReference type="Ensembl" id="ENSTRUP00000069999.1"/>
    </source>
</evidence>
<dbReference type="GO" id="GO:0071036">
    <property type="term" value="P:nuclear polyadenylation-dependent snoRNA catabolic process"/>
    <property type="evidence" value="ECO:0007669"/>
    <property type="project" value="TreeGrafter"/>
</dbReference>
<evidence type="ECO:0000259" key="10">
    <source>
        <dbReference type="PROSITE" id="PS50158"/>
    </source>
</evidence>
<dbReference type="InterPro" id="IPR051644">
    <property type="entry name" value="TRAMP_AT-DNA-binding"/>
</dbReference>
<evidence type="ECO:0000256" key="7">
    <source>
        <dbReference type="ARBA" id="ARBA00041190"/>
    </source>
</evidence>
<dbReference type="SUPFAM" id="SSF57756">
    <property type="entry name" value="Retrovirus zinc finger-like domains"/>
    <property type="match status" value="2"/>
</dbReference>
<dbReference type="GO" id="GO:0071031">
    <property type="term" value="P:nuclear mRNA surveillance of mRNA 3'-end processing"/>
    <property type="evidence" value="ECO:0007669"/>
    <property type="project" value="TreeGrafter"/>
</dbReference>
<dbReference type="SMART" id="SM00343">
    <property type="entry name" value="ZnF_C2HC"/>
    <property type="match status" value="3"/>
</dbReference>
<dbReference type="InterPro" id="IPR001878">
    <property type="entry name" value="Znf_CCHC"/>
</dbReference>
<dbReference type="Proteomes" id="UP000005226">
    <property type="component" value="Chromosome 17"/>
</dbReference>
<dbReference type="InParanoid" id="A0A674N8F1"/>
<evidence type="ECO:0000256" key="2">
    <source>
        <dbReference type="ARBA" id="ARBA00022723"/>
    </source>
</evidence>
<keyword evidence="6" id="KW-0539">Nucleus</keyword>